<evidence type="ECO:0000313" key="3">
    <source>
        <dbReference type="Proteomes" id="UP000828390"/>
    </source>
</evidence>
<name>A0A9D4KAH7_DREPO</name>
<gene>
    <name evidence="2" type="ORF">DPMN_109567</name>
</gene>
<keyword evidence="3" id="KW-1185">Reference proteome</keyword>
<evidence type="ECO:0000256" key="1">
    <source>
        <dbReference type="SAM" id="Phobius"/>
    </source>
</evidence>
<comment type="caution">
    <text evidence="2">The sequence shown here is derived from an EMBL/GenBank/DDBJ whole genome shotgun (WGS) entry which is preliminary data.</text>
</comment>
<dbReference type="Proteomes" id="UP000828390">
    <property type="component" value="Unassembled WGS sequence"/>
</dbReference>
<keyword evidence="1" id="KW-1133">Transmembrane helix</keyword>
<protein>
    <submittedName>
        <fullName evidence="2">Uncharacterized protein</fullName>
    </submittedName>
</protein>
<dbReference type="AlphaFoldDB" id="A0A9D4KAH7"/>
<proteinExistence type="predicted"/>
<reference evidence="2" key="1">
    <citation type="journal article" date="2019" name="bioRxiv">
        <title>The Genome of the Zebra Mussel, Dreissena polymorpha: A Resource for Invasive Species Research.</title>
        <authorList>
            <person name="McCartney M.A."/>
            <person name="Auch B."/>
            <person name="Kono T."/>
            <person name="Mallez S."/>
            <person name="Zhang Y."/>
            <person name="Obille A."/>
            <person name="Becker A."/>
            <person name="Abrahante J.E."/>
            <person name="Garbe J."/>
            <person name="Badalamenti J.P."/>
            <person name="Herman A."/>
            <person name="Mangelson H."/>
            <person name="Liachko I."/>
            <person name="Sullivan S."/>
            <person name="Sone E.D."/>
            <person name="Koren S."/>
            <person name="Silverstein K.A.T."/>
            <person name="Beckman K.B."/>
            <person name="Gohl D.M."/>
        </authorList>
    </citation>
    <scope>NUCLEOTIDE SEQUENCE</scope>
    <source>
        <strain evidence="2">Duluth1</strain>
        <tissue evidence="2">Whole animal</tissue>
    </source>
</reference>
<dbReference type="EMBL" id="JAIWYP010000004">
    <property type="protein sequence ID" value="KAH3836197.1"/>
    <property type="molecule type" value="Genomic_DNA"/>
</dbReference>
<accession>A0A9D4KAH7</accession>
<evidence type="ECO:0000313" key="2">
    <source>
        <dbReference type="EMBL" id="KAH3836197.1"/>
    </source>
</evidence>
<feature type="transmembrane region" description="Helical" evidence="1">
    <location>
        <begin position="20"/>
        <end position="44"/>
    </location>
</feature>
<sequence>MSWVNWIPVPKKGRLPIGGLTVSSILVGMMIGSMATFILDYGYYFKKEEFEKMKFETGLKDE</sequence>
<keyword evidence="1" id="KW-0472">Membrane</keyword>
<keyword evidence="1" id="KW-0812">Transmembrane</keyword>
<organism evidence="2 3">
    <name type="scientific">Dreissena polymorpha</name>
    <name type="common">Zebra mussel</name>
    <name type="synonym">Mytilus polymorpha</name>
    <dbReference type="NCBI Taxonomy" id="45954"/>
    <lineage>
        <taxon>Eukaryota</taxon>
        <taxon>Metazoa</taxon>
        <taxon>Spiralia</taxon>
        <taxon>Lophotrochozoa</taxon>
        <taxon>Mollusca</taxon>
        <taxon>Bivalvia</taxon>
        <taxon>Autobranchia</taxon>
        <taxon>Heteroconchia</taxon>
        <taxon>Euheterodonta</taxon>
        <taxon>Imparidentia</taxon>
        <taxon>Neoheterodontei</taxon>
        <taxon>Myida</taxon>
        <taxon>Dreissenoidea</taxon>
        <taxon>Dreissenidae</taxon>
        <taxon>Dreissena</taxon>
    </lineage>
</organism>
<reference evidence="2" key="2">
    <citation type="submission" date="2020-11" db="EMBL/GenBank/DDBJ databases">
        <authorList>
            <person name="McCartney M.A."/>
            <person name="Auch B."/>
            <person name="Kono T."/>
            <person name="Mallez S."/>
            <person name="Becker A."/>
            <person name="Gohl D.M."/>
            <person name="Silverstein K.A.T."/>
            <person name="Koren S."/>
            <person name="Bechman K.B."/>
            <person name="Herman A."/>
            <person name="Abrahante J.E."/>
            <person name="Garbe J."/>
        </authorList>
    </citation>
    <scope>NUCLEOTIDE SEQUENCE</scope>
    <source>
        <strain evidence="2">Duluth1</strain>
        <tissue evidence="2">Whole animal</tissue>
    </source>
</reference>